<dbReference type="AlphaFoldDB" id="A0A6I9YKC7"/>
<gene>
    <name evidence="6" type="primary">AHSG</name>
</gene>
<dbReference type="GO" id="GO:0072562">
    <property type="term" value="C:blood microparticle"/>
    <property type="evidence" value="ECO:0007669"/>
    <property type="project" value="TreeGrafter"/>
</dbReference>
<evidence type="ECO:0000313" key="5">
    <source>
        <dbReference type="Proteomes" id="UP000504617"/>
    </source>
</evidence>
<reference evidence="6" key="1">
    <citation type="submission" date="2025-08" db="UniProtKB">
        <authorList>
            <consortium name="RefSeq"/>
        </authorList>
    </citation>
    <scope>IDENTIFICATION</scope>
    <source>
        <tissue evidence="6">Skeletal muscle</tissue>
    </source>
</reference>
<dbReference type="CTD" id="197"/>
<dbReference type="InterPro" id="IPR046350">
    <property type="entry name" value="Cystatin_sf"/>
</dbReference>
<keyword evidence="5" id="KW-1185">Reference proteome</keyword>
<dbReference type="OrthoDB" id="8780871at2759"/>
<feature type="chain" id="PRO_5026844563" evidence="4">
    <location>
        <begin position="20"/>
        <end position="177"/>
    </location>
</feature>
<dbReference type="InterPro" id="IPR000010">
    <property type="entry name" value="Cystatin_dom"/>
</dbReference>
<dbReference type="PANTHER" id="PTHR13814">
    <property type="entry name" value="FETUIN"/>
    <property type="match status" value="1"/>
</dbReference>
<evidence type="ECO:0000256" key="1">
    <source>
        <dbReference type="ARBA" id="ARBA00022729"/>
    </source>
</evidence>
<evidence type="ECO:0000256" key="3">
    <source>
        <dbReference type="ARBA" id="ARBA00023180"/>
    </source>
</evidence>
<feature type="signal peptide" evidence="4">
    <location>
        <begin position="1"/>
        <end position="19"/>
    </location>
</feature>
<sequence>MNSLVALVLLGQIIGCTLSHHLVPQLDCNGEEAEKLGNLAVNYINEHIIHGYKQALNIIEDIHVLPRVSTMGGKSFLVTKSITAVEADCDVKLLSDEGVDNVVAAKCHSEPDSVEDMQKHCPKCPILLSLSDPHVVDSANYVLHKHNDKLPDHAYEVLEISRGQQKVSMQILKRNSD</sequence>
<dbReference type="CDD" id="cd00042">
    <property type="entry name" value="CY"/>
    <property type="match status" value="1"/>
</dbReference>
<dbReference type="GeneID" id="106551177"/>
<evidence type="ECO:0000313" key="6">
    <source>
        <dbReference type="RefSeq" id="XP_013924692.1"/>
    </source>
</evidence>
<evidence type="ECO:0000256" key="2">
    <source>
        <dbReference type="ARBA" id="ARBA00023157"/>
    </source>
</evidence>
<dbReference type="RefSeq" id="XP_013924692.1">
    <property type="nucleotide sequence ID" value="XM_014069217.1"/>
</dbReference>
<evidence type="ECO:0000256" key="4">
    <source>
        <dbReference type="SAM" id="SignalP"/>
    </source>
</evidence>
<dbReference type="SUPFAM" id="SSF54403">
    <property type="entry name" value="Cystatin/monellin"/>
    <property type="match status" value="1"/>
</dbReference>
<keyword evidence="2" id="KW-1015">Disulfide bond</keyword>
<dbReference type="Proteomes" id="UP000504617">
    <property type="component" value="Unplaced"/>
</dbReference>
<dbReference type="KEGG" id="tsr:106551177"/>
<name>A0A6I9YKC7_9SAUR</name>
<dbReference type="GO" id="GO:0031012">
    <property type="term" value="C:extracellular matrix"/>
    <property type="evidence" value="ECO:0007669"/>
    <property type="project" value="TreeGrafter"/>
</dbReference>
<dbReference type="GO" id="GO:0004869">
    <property type="term" value="F:cysteine-type endopeptidase inhibitor activity"/>
    <property type="evidence" value="ECO:0007669"/>
    <property type="project" value="InterPro"/>
</dbReference>
<organism evidence="5 6">
    <name type="scientific">Thamnophis sirtalis</name>
    <dbReference type="NCBI Taxonomy" id="35019"/>
    <lineage>
        <taxon>Eukaryota</taxon>
        <taxon>Metazoa</taxon>
        <taxon>Chordata</taxon>
        <taxon>Craniata</taxon>
        <taxon>Vertebrata</taxon>
        <taxon>Euteleostomi</taxon>
        <taxon>Lepidosauria</taxon>
        <taxon>Squamata</taxon>
        <taxon>Bifurcata</taxon>
        <taxon>Unidentata</taxon>
        <taxon>Episquamata</taxon>
        <taxon>Toxicofera</taxon>
        <taxon>Serpentes</taxon>
        <taxon>Colubroidea</taxon>
        <taxon>Colubridae</taxon>
        <taxon>Natricinae</taxon>
        <taxon>Thamnophis</taxon>
    </lineage>
</organism>
<dbReference type="InterPro" id="IPR050735">
    <property type="entry name" value="Kininogen_Fetuin_HRG"/>
</dbReference>
<keyword evidence="1 4" id="KW-0732">Signal</keyword>
<dbReference type="PANTHER" id="PTHR13814:SF6">
    <property type="entry name" value="ALPHA-2-HS-GLYCOPROTEIN"/>
    <property type="match status" value="1"/>
</dbReference>
<protein>
    <submittedName>
        <fullName evidence="6">Alpha-2-HS-glycoprotein</fullName>
    </submittedName>
</protein>
<proteinExistence type="predicted"/>
<keyword evidence="3" id="KW-0325">Glycoprotein</keyword>
<accession>A0A6I9YKC7</accession>